<protein>
    <submittedName>
        <fullName evidence="8">Chromate transporter</fullName>
    </submittedName>
</protein>
<dbReference type="GeneID" id="95762668"/>
<organism evidence="8 10">
    <name type="scientific">Xanthobacter flavus</name>
    <dbReference type="NCBI Taxonomy" id="281"/>
    <lineage>
        <taxon>Bacteria</taxon>
        <taxon>Pseudomonadati</taxon>
        <taxon>Pseudomonadota</taxon>
        <taxon>Alphaproteobacteria</taxon>
        <taxon>Hyphomicrobiales</taxon>
        <taxon>Xanthobacteraceae</taxon>
        <taxon>Xanthobacter</taxon>
    </lineage>
</organism>
<dbReference type="Pfam" id="PF02417">
    <property type="entry name" value="Chromate_transp"/>
    <property type="match status" value="1"/>
</dbReference>
<dbReference type="PANTHER" id="PTHR43663:SF1">
    <property type="entry name" value="CHROMATE TRANSPORTER"/>
    <property type="match status" value="1"/>
</dbReference>
<evidence type="ECO:0000313" key="9">
    <source>
        <dbReference type="EMBL" id="MDR6332049.1"/>
    </source>
</evidence>
<dbReference type="Proteomes" id="UP001245370">
    <property type="component" value="Unassembled WGS sequence"/>
</dbReference>
<evidence type="ECO:0000256" key="6">
    <source>
        <dbReference type="ARBA" id="ARBA00023136"/>
    </source>
</evidence>
<keyword evidence="6 7" id="KW-0472">Membrane</keyword>
<name>A0A9W6CK49_XANFL</name>
<evidence type="ECO:0000256" key="1">
    <source>
        <dbReference type="ARBA" id="ARBA00004651"/>
    </source>
</evidence>
<evidence type="ECO:0000256" key="3">
    <source>
        <dbReference type="ARBA" id="ARBA00022475"/>
    </source>
</evidence>
<sequence length="182" mass="19067">MNNPHTDLSVLGVFSLLSLLAIGGGTAVLPEMKALTIDAHHWLTDSQFRDIYSLGQVAPGPNMLMVIVIGYHVAGTPGALLAFTGFFLPASVLALGSSRLWNHFDGSPWRLALQMALAPIVVGLMAAGTVAVARTAITGTETTLIAVAVFVLVYFGPKIIGAKVNPAFYIFAGGLLGYLTLT</sequence>
<keyword evidence="5 7" id="KW-1133">Transmembrane helix</keyword>
<keyword evidence="11" id="KW-1185">Reference proteome</keyword>
<evidence type="ECO:0000256" key="2">
    <source>
        <dbReference type="ARBA" id="ARBA00005262"/>
    </source>
</evidence>
<gene>
    <name evidence="9" type="ORF">GGQ86_000496</name>
    <name evidence="8" type="ORF">XFLAVUS301_18780</name>
</gene>
<reference evidence="8" key="1">
    <citation type="submission" date="2022-12" db="EMBL/GenBank/DDBJ databases">
        <title>Reference genome sequencing for broad-spectrum identification of bacterial and archaeal isolates by mass spectrometry.</title>
        <authorList>
            <person name="Sekiguchi Y."/>
            <person name="Tourlousse D.M."/>
        </authorList>
    </citation>
    <scope>NUCLEOTIDE SEQUENCE</scope>
    <source>
        <strain evidence="8">301</strain>
    </source>
</reference>
<dbReference type="EMBL" id="BSDO01000002">
    <property type="protein sequence ID" value="GLI22204.1"/>
    <property type="molecule type" value="Genomic_DNA"/>
</dbReference>
<comment type="caution">
    <text evidence="8">The sequence shown here is derived from an EMBL/GenBank/DDBJ whole genome shotgun (WGS) entry which is preliminary data.</text>
</comment>
<evidence type="ECO:0000313" key="10">
    <source>
        <dbReference type="Proteomes" id="UP001144397"/>
    </source>
</evidence>
<dbReference type="GO" id="GO:0015109">
    <property type="term" value="F:chromate transmembrane transporter activity"/>
    <property type="evidence" value="ECO:0007669"/>
    <property type="project" value="InterPro"/>
</dbReference>
<dbReference type="Proteomes" id="UP001144397">
    <property type="component" value="Unassembled WGS sequence"/>
</dbReference>
<comment type="similarity">
    <text evidence="2">Belongs to the chromate ion transporter (CHR) (TC 2.A.51) family.</text>
</comment>
<evidence type="ECO:0000313" key="11">
    <source>
        <dbReference type="Proteomes" id="UP001245370"/>
    </source>
</evidence>
<evidence type="ECO:0000256" key="5">
    <source>
        <dbReference type="ARBA" id="ARBA00022989"/>
    </source>
</evidence>
<dbReference type="EMBL" id="JAVDPY010000001">
    <property type="protein sequence ID" value="MDR6332049.1"/>
    <property type="molecule type" value="Genomic_DNA"/>
</dbReference>
<accession>A0A9W6CK49</accession>
<evidence type="ECO:0000313" key="8">
    <source>
        <dbReference type="EMBL" id="GLI22204.1"/>
    </source>
</evidence>
<dbReference type="InterPro" id="IPR052518">
    <property type="entry name" value="CHR_Transporter"/>
</dbReference>
<evidence type="ECO:0000256" key="7">
    <source>
        <dbReference type="SAM" id="Phobius"/>
    </source>
</evidence>
<proteinExistence type="inferred from homology"/>
<dbReference type="PANTHER" id="PTHR43663">
    <property type="entry name" value="CHROMATE TRANSPORT PROTEIN-RELATED"/>
    <property type="match status" value="1"/>
</dbReference>
<reference evidence="9 11" key="2">
    <citation type="submission" date="2023-07" db="EMBL/GenBank/DDBJ databases">
        <title>Genomic Encyclopedia of Type Strains, Phase IV (KMG-IV): sequencing the most valuable type-strain genomes for metagenomic binning, comparative biology and taxonomic classification.</title>
        <authorList>
            <person name="Goeker M."/>
        </authorList>
    </citation>
    <scope>NUCLEOTIDE SEQUENCE [LARGE SCALE GENOMIC DNA]</scope>
    <source>
        <strain evidence="9 11">DSM 338</strain>
    </source>
</reference>
<feature type="transmembrane region" description="Helical" evidence="7">
    <location>
        <begin position="144"/>
        <end position="160"/>
    </location>
</feature>
<evidence type="ECO:0000256" key="4">
    <source>
        <dbReference type="ARBA" id="ARBA00022692"/>
    </source>
</evidence>
<keyword evidence="4 7" id="KW-0812">Transmembrane</keyword>
<dbReference type="GO" id="GO:0005886">
    <property type="term" value="C:plasma membrane"/>
    <property type="evidence" value="ECO:0007669"/>
    <property type="project" value="UniProtKB-SubCell"/>
</dbReference>
<dbReference type="RefSeq" id="WP_169120329.1">
    <property type="nucleotide sequence ID" value="NZ_BSDO01000002.1"/>
</dbReference>
<dbReference type="InterPro" id="IPR003370">
    <property type="entry name" value="Chromate_transpt"/>
</dbReference>
<keyword evidence="3" id="KW-1003">Cell membrane</keyword>
<feature type="transmembrane region" description="Helical" evidence="7">
    <location>
        <begin position="78"/>
        <end position="96"/>
    </location>
</feature>
<feature type="transmembrane region" description="Helical" evidence="7">
    <location>
        <begin position="51"/>
        <end position="71"/>
    </location>
</feature>
<feature type="transmembrane region" description="Helical" evidence="7">
    <location>
        <begin position="116"/>
        <end position="137"/>
    </location>
</feature>
<dbReference type="AlphaFoldDB" id="A0A9W6CK49"/>
<comment type="subcellular location">
    <subcellularLocation>
        <location evidence="1">Cell membrane</location>
        <topology evidence="1">Multi-pass membrane protein</topology>
    </subcellularLocation>
</comment>